<sequence length="241" mass="27514">MEETTKKIAERMGCKYQAFEKGSDPKLVEKAYMAALENAKAGGYYPAIICLESYAVEVLLEGALGGGYDRQQILDSCQDNGQEILKERYASYTEYWEEGEINDFIGTETEGEVQREFIGYRSFRDGTLQEDTLLLEIPVKNPWEIIAYLPMGGWNECPSPEEMISICKYWYEKYEAVPALFTSDVMEFYAPKGLNGVDSLEAAKEQYAFCTDRVDQGTSTYKISELAAGLEQSVVWYFWWD</sequence>
<dbReference type="AlphaFoldDB" id="N2A9H2"/>
<dbReference type="InterPro" id="IPR025349">
    <property type="entry name" value="DUF4253"/>
</dbReference>
<feature type="domain" description="DUF4253" evidence="1">
    <location>
        <begin position="134"/>
        <end position="241"/>
    </location>
</feature>
<organism evidence="2 3">
    <name type="scientific">Eubacterium plexicaudatum ASF492</name>
    <dbReference type="NCBI Taxonomy" id="1235802"/>
    <lineage>
        <taxon>Bacteria</taxon>
        <taxon>Bacillati</taxon>
        <taxon>Bacillota</taxon>
        <taxon>Clostridia</taxon>
        <taxon>Eubacteriales</taxon>
        <taxon>Eubacteriaceae</taxon>
        <taxon>Eubacterium</taxon>
    </lineage>
</organism>
<reference evidence="2 3" key="1">
    <citation type="journal article" date="2014" name="Genome Announc.">
        <title>Draft genome sequences of the altered schaedler flora, a defined bacterial community from gnotobiotic mice.</title>
        <authorList>
            <person name="Wannemuehler M.J."/>
            <person name="Overstreet A.M."/>
            <person name="Ward D.V."/>
            <person name="Phillips G.J."/>
        </authorList>
    </citation>
    <scope>NUCLEOTIDE SEQUENCE [LARGE SCALE GENOMIC DNA]</scope>
    <source>
        <strain evidence="2 3">ASF492</strain>
    </source>
</reference>
<evidence type="ECO:0000259" key="1">
    <source>
        <dbReference type="Pfam" id="PF14062"/>
    </source>
</evidence>
<evidence type="ECO:0000313" key="3">
    <source>
        <dbReference type="Proteomes" id="UP000012589"/>
    </source>
</evidence>
<name>N2A9H2_9FIRM</name>
<dbReference type="eggNOG" id="COG0457">
    <property type="taxonomic scope" value="Bacteria"/>
</dbReference>
<gene>
    <name evidence="2" type="ORF">C823_03810</name>
</gene>
<dbReference type="Proteomes" id="UP000012589">
    <property type="component" value="Unassembled WGS sequence"/>
</dbReference>
<accession>N2A9H2</accession>
<dbReference type="PATRIC" id="fig|1235802.3.peg.4025"/>
<dbReference type="EMBL" id="AQFT01000117">
    <property type="protein sequence ID" value="EMZ22765.1"/>
    <property type="molecule type" value="Genomic_DNA"/>
</dbReference>
<dbReference type="Pfam" id="PF14062">
    <property type="entry name" value="DUF4253"/>
    <property type="match status" value="1"/>
</dbReference>
<protein>
    <recommendedName>
        <fullName evidence="1">DUF4253 domain-containing protein</fullName>
    </recommendedName>
</protein>
<proteinExistence type="predicted"/>
<evidence type="ECO:0000313" key="2">
    <source>
        <dbReference type="EMBL" id="EMZ22765.1"/>
    </source>
</evidence>
<dbReference type="OrthoDB" id="4827574at2"/>
<dbReference type="STRING" id="1235802.C823_03810"/>
<comment type="caution">
    <text evidence="2">The sequence shown here is derived from an EMBL/GenBank/DDBJ whole genome shotgun (WGS) entry which is preliminary data.</text>
</comment>
<dbReference type="HOGENOM" id="CLU_087933_1_0_9"/>
<keyword evidence="3" id="KW-1185">Reference proteome</keyword>